<accession>A0A9Q1B0F4</accession>
<dbReference type="Proteomes" id="UP001142489">
    <property type="component" value="Unassembled WGS sequence"/>
</dbReference>
<reference evidence="1" key="1">
    <citation type="journal article" date="2023" name="DNA Res.">
        <title>Chromosome-level genome assembly of Phrynocephalus forsythii using third-generation DNA sequencing and Hi-C analysis.</title>
        <authorList>
            <person name="Qi Y."/>
            <person name="Zhao W."/>
            <person name="Zhao Y."/>
            <person name="Niu C."/>
            <person name="Cao S."/>
            <person name="Zhang Y."/>
        </authorList>
    </citation>
    <scope>NUCLEOTIDE SEQUENCE</scope>
    <source>
        <tissue evidence="1">Muscle</tissue>
    </source>
</reference>
<sequence>VLGANPGDKNESKATVKKMDTTTTIIIKSSPKHNGDRDTGKQASSFPLLVMAALAAVWHSVS</sequence>
<dbReference type="AlphaFoldDB" id="A0A9Q1B0F4"/>
<name>A0A9Q1B0F4_9SAUR</name>
<comment type="caution">
    <text evidence="1">The sequence shown here is derived from an EMBL/GenBank/DDBJ whole genome shotgun (WGS) entry which is preliminary data.</text>
</comment>
<dbReference type="OrthoDB" id="6380619at2759"/>
<evidence type="ECO:0000313" key="1">
    <source>
        <dbReference type="EMBL" id="KAJ7324928.1"/>
    </source>
</evidence>
<keyword evidence="2" id="KW-1185">Reference proteome</keyword>
<feature type="non-terminal residue" evidence="1">
    <location>
        <position position="1"/>
    </location>
</feature>
<protein>
    <submittedName>
        <fullName evidence="1">Uncharacterized protein</fullName>
    </submittedName>
</protein>
<evidence type="ECO:0000313" key="2">
    <source>
        <dbReference type="Proteomes" id="UP001142489"/>
    </source>
</evidence>
<dbReference type="EMBL" id="JAPFRF010000008">
    <property type="protein sequence ID" value="KAJ7324928.1"/>
    <property type="molecule type" value="Genomic_DNA"/>
</dbReference>
<organism evidence="1 2">
    <name type="scientific">Phrynocephalus forsythii</name>
    <dbReference type="NCBI Taxonomy" id="171643"/>
    <lineage>
        <taxon>Eukaryota</taxon>
        <taxon>Metazoa</taxon>
        <taxon>Chordata</taxon>
        <taxon>Craniata</taxon>
        <taxon>Vertebrata</taxon>
        <taxon>Euteleostomi</taxon>
        <taxon>Lepidosauria</taxon>
        <taxon>Squamata</taxon>
        <taxon>Bifurcata</taxon>
        <taxon>Unidentata</taxon>
        <taxon>Episquamata</taxon>
        <taxon>Toxicofera</taxon>
        <taxon>Iguania</taxon>
        <taxon>Acrodonta</taxon>
        <taxon>Agamidae</taxon>
        <taxon>Agaminae</taxon>
        <taxon>Phrynocephalus</taxon>
    </lineage>
</organism>
<proteinExistence type="predicted"/>
<gene>
    <name evidence="1" type="ORF">JRQ81_017948</name>
</gene>